<feature type="domain" description="Phage conserved hypothetical protein C-terminal" evidence="1">
    <location>
        <begin position="218"/>
        <end position="290"/>
    </location>
</feature>
<dbReference type="AlphaFoldDB" id="A0A8J7KHK7"/>
<accession>A0A8J7KHK7</accession>
<dbReference type="NCBIfam" id="TIGR02220">
    <property type="entry name" value="phg_TIGR02220"/>
    <property type="match status" value="1"/>
</dbReference>
<protein>
    <submittedName>
        <fullName evidence="2">Conserved phage C-terminal domain-containing protein</fullName>
    </submittedName>
</protein>
<dbReference type="Proteomes" id="UP000622653">
    <property type="component" value="Unassembled WGS sequence"/>
</dbReference>
<comment type="caution">
    <text evidence="2">The sequence shown here is derived from an EMBL/GenBank/DDBJ whole genome shotgun (WGS) entry which is preliminary data.</text>
</comment>
<gene>
    <name evidence="2" type="ORF">IRY55_07445</name>
</gene>
<proteinExistence type="predicted"/>
<dbReference type="Pfam" id="PF09524">
    <property type="entry name" value="Phg_2220_C"/>
    <property type="match status" value="1"/>
</dbReference>
<dbReference type="InterPro" id="IPR011741">
    <property type="entry name" value="Phg_2220_C"/>
</dbReference>
<evidence type="ECO:0000313" key="2">
    <source>
        <dbReference type="EMBL" id="MBF4501193.1"/>
    </source>
</evidence>
<evidence type="ECO:0000259" key="1">
    <source>
        <dbReference type="Pfam" id="PF09524"/>
    </source>
</evidence>
<sequence length="311" mass="37023">MKKLKRALIKEELVKLTNEVNEAIVLNQFIYWSERVKDSDSFLKEEIERSKRYNDGSVMSPEEAKSTLLNGWIYKTAEEMLDETMLTISRQTMDRVLKNLVDKKFVNRRRNPKYKWDKTWQYRVDLQFINQKLIELGYSLEGYSLPNSYFEQSEVQNEQSKVQYGHTKAQYEQSKVQYEQSNAQDEQAIPEITTKTTTKITTENNNVVSEDISIYKIIIDYLNDKTKKRYKYDSKSNQKYINGRISEGYDFDDFKQVIDIKVEEWIGTKMEQYLRPSTLFNSEKFEAYLNQGARIKKEKEEDSSVEYDYGF</sequence>
<evidence type="ECO:0000313" key="3">
    <source>
        <dbReference type="Proteomes" id="UP000622653"/>
    </source>
</evidence>
<keyword evidence="3" id="KW-1185">Reference proteome</keyword>
<organism evidence="2 3">
    <name type="scientific">Savagea serpentis</name>
    <dbReference type="NCBI Taxonomy" id="2785297"/>
    <lineage>
        <taxon>Bacteria</taxon>
        <taxon>Bacillati</taxon>
        <taxon>Bacillota</taxon>
        <taxon>Bacilli</taxon>
        <taxon>Bacillales</taxon>
        <taxon>Caryophanaceae</taxon>
        <taxon>Savagea</taxon>
    </lineage>
</organism>
<name>A0A8J7KHK7_9BACL</name>
<reference evidence="2" key="1">
    <citation type="submission" date="2020-11" db="EMBL/GenBank/DDBJ databases">
        <title>Multidrug resistant novel bacterium Savagea serpentis sp. nov., isolated from the scats of a vine snake (Ahaetulla nasuta).</title>
        <authorList>
            <person name="Venkata Ramana V."/>
            <person name="Vikas Patil S."/>
            <person name="Yogita Lugani V."/>
        </authorList>
    </citation>
    <scope>NUCLEOTIDE SEQUENCE</scope>
    <source>
        <strain evidence="2">SN6</strain>
    </source>
</reference>
<dbReference type="EMBL" id="JADKPV010000003">
    <property type="protein sequence ID" value="MBF4501193.1"/>
    <property type="molecule type" value="Genomic_DNA"/>
</dbReference>
<dbReference type="RefSeq" id="WP_194562682.1">
    <property type="nucleotide sequence ID" value="NZ_JADKPV010000003.1"/>
</dbReference>